<evidence type="ECO:0000256" key="4">
    <source>
        <dbReference type="ARBA" id="ARBA00022980"/>
    </source>
</evidence>
<dbReference type="AlphaFoldDB" id="A0A650AKP4"/>
<accession>A0A650AKP4</accession>
<dbReference type="InterPro" id="IPR001912">
    <property type="entry name" value="Ribosomal_uS4_N"/>
</dbReference>
<feature type="domain" description="Small ribosomal subunit protein uS4 N-terminal" evidence="10">
    <location>
        <begin position="10"/>
        <end position="88"/>
    </location>
</feature>
<dbReference type="SMART" id="SM01390">
    <property type="entry name" value="Ribosomal_S4"/>
    <property type="match status" value="1"/>
</dbReference>
<evidence type="ECO:0000256" key="6">
    <source>
        <dbReference type="ARBA" id="ARBA00035158"/>
    </source>
</evidence>
<dbReference type="PROSITE" id="PS50889">
    <property type="entry name" value="S4"/>
    <property type="match status" value="1"/>
</dbReference>
<reference evidence="11" key="1">
    <citation type="submission" date="2019-11" db="EMBL/GenBank/DDBJ databases">
        <title>Complete mitogenomes of the marine picoplanktonic green algae Prasinoderma sp. MBIC 10622 and Prasinococcus capsulatus CCMP 1194 (Palmophyllophyceae).</title>
        <authorList>
            <person name="Turmel M."/>
            <person name="Otis C."/>
            <person name="Lemieux C."/>
        </authorList>
    </citation>
    <scope>NUCLEOTIDE SEQUENCE</scope>
</reference>
<evidence type="ECO:0000256" key="2">
    <source>
        <dbReference type="ARBA" id="ARBA00022730"/>
    </source>
</evidence>
<keyword evidence="2" id="KW-0699">rRNA-binding</keyword>
<feature type="domain" description="RNA-binding S4" evidence="9">
    <location>
        <begin position="89"/>
        <end position="152"/>
    </location>
</feature>
<keyword evidence="11" id="KW-0496">Mitochondrion</keyword>
<dbReference type="PANTHER" id="PTHR11831">
    <property type="entry name" value="30S 40S RIBOSOMAL PROTEIN"/>
    <property type="match status" value="1"/>
</dbReference>
<evidence type="ECO:0000256" key="5">
    <source>
        <dbReference type="ARBA" id="ARBA00023274"/>
    </source>
</evidence>
<evidence type="ECO:0000256" key="7">
    <source>
        <dbReference type="PROSITE-ProRule" id="PRU00182"/>
    </source>
</evidence>
<evidence type="ECO:0000313" key="11">
    <source>
        <dbReference type="EMBL" id="QGN73973.1"/>
    </source>
</evidence>
<gene>
    <name evidence="11" type="primary">rps4</name>
</gene>
<evidence type="ECO:0000256" key="3">
    <source>
        <dbReference type="ARBA" id="ARBA00022884"/>
    </source>
</evidence>
<evidence type="ECO:0000256" key="1">
    <source>
        <dbReference type="ARBA" id="ARBA00007465"/>
    </source>
</evidence>
<feature type="region of interest" description="Disordered" evidence="8">
    <location>
        <begin position="22"/>
        <end position="41"/>
    </location>
</feature>
<dbReference type="SUPFAM" id="SSF55174">
    <property type="entry name" value="Alpha-L RNA-binding motif"/>
    <property type="match status" value="1"/>
</dbReference>
<dbReference type="CDD" id="cd00165">
    <property type="entry name" value="S4"/>
    <property type="match status" value="1"/>
</dbReference>
<sequence>MTLLKKNVQKFSHDLWRTAKTTYTPSSRPAQSPRKGKKKLSDYGKRLQARALLKALYGQMRTKYVRKLVHEASKMRFRRAAALLTLLESRLDVLLFRSGVACSLEEAHQFISHKKISVNGYIMTRPKCILRPGDIFSFPPLREGSSLEEKNQSGGFERFKPGKLLKPLHVELSYTIGHGIYLYRPQSLLFPRRPFPDLAIESFSQ</sequence>
<dbReference type="EMBL" id="MN662312">
    <property type="protein sequence ID" value="QGN73973.1"/>
    <property type="molecule type" value="Genomic_DNA"/>
</dbReference>
<organism evidence="11">
    <name type="scientific">Prasinococcus sp. CCMP1194</name>
    <dbReference type="NCBI Taxonomy" id="110672"/>
    <lineage>
        <taxon>Eukaryota</taxon>
        <taxon>Viridiplantae</taxon>
        <taxon>Prasinodermophyta</taxon>
        <taxon>Palmophyllophyceae</taxon>
        <taxon>Prasinococcales</taxon>
        <taxon>Prasinococcaceae</taxon>
        <taxon>Prasinococcus</taxon>
    </lineage>
</organism>
<comment type="similarity">
    <text evidence="1">Belongs to the universal ribosomal protein uS4 family.</text>
</comment>
<dbReference type="GO" id="GO:0003735">
    <property type="term" value="F:structural constituent of ribosome"/>
    <property type="evidence" value="ECO:0007669"/>
    <property type="project" value="TreeGrafter"/>
</dbReference>
<keyword evidence="3 7" id="KW-0694">RNA-binding</keyword>
<keyword evidence="4 11" id="KW-0689">Ribosomal protein</keyword>
<dbReference type="InterPro" id="IPR002942">
    <property type="entry name" value="S4_RNA-bd"/>
</dbReference>
<dbReference type="Pfam" id="PF01479">
    <property type="entry name" value="S4"/>
    <property type="match status" value="1"/>
</dbReference>
<proteinExistence type="inferred from homology"/>
<dbReference type="InterPro" id="IPR036986">
    <property type="entry name" value="S4_RNA-bd_sf"/>
</dbReference>
<protein>
    <recommendedName>
        <fullName evidence="6">Small ribosomal subunit protein uS4c</fullName>
    </recommendedName>
</protein>
<geneLocation type="mitochondrion" evidence="11"/>
<dbReference type="GO" id="GO:0019843">
    <property type="term" value="F:rRNA binding"/>
    <property type="evidence" value="ECO:0007669"/>
    <property type="project" value="UniProtKB-KW"/>
</dbReference>
<evidence type="ECO:0000256" key="8">
    <source>
        <dbReference type="SAM" id="MobiDB-lite"/>
    </source>
</evidence>
<dbReference type="SMART" id="SM00363">
    <property type="entry name" value="S4"/>
    <property type="match status" value="1"/>
</dbReference>
<keyword evidence="5" id="KW-0687">Ribonucleoprotein</keyword>
<name>A0A650AKP4_9VIRI</name>
<dbReference type="GO" id="GO:0015935">
    <property type="term" value="C:small ribosomal subunit"/>
    <property type="evidence" value="ECO:0007669"/>
    <property type="project" value="TreeGrafter"/>
</dbReference>
<evidence type="ECO:0000259" key="10">
    <source>
        <dbReference type="SMART" id="SM01390"/>
    </source>
</evidence>
<dbReference type="InterPro" id="IPR022801">
    <property type="entry name" value="Ribosomal_uS4"/>
</dbReference>
<evidence type="ECO:0000259" key="9">
    <source>
        <dbReference type="SMART" id="SM00363"/>
    </source>
</evidence>
<dbReference type="Gene3D" id="1.10.1050.10">
    <property type="entry name" value="Ribosomal Protein S4 Delta 41, Chain A, domain 1"/>
    <property type="match status" value="1"/>
</dbReference>
<dbReference type="GO" id="GO:0042274">
    <property type="term" value="P:ribosomal small subunit biogenesis"/>
    <property type="evidence" value="ECO:0007669"/>
    <property type="project" value="TreeGrafter"/>
</dbReference>
<dbReference type="PANTHER" id="PTHR11831:SF4">
    <property type="entry name" value="SMALL RIBOSOMAL SUBUNIT PROTEIN US4M"/>
    <property type="match status" value="1"/>
</dbReference>
<dbReference type="Gene3D" id="3.10.290.10">
    <property type="entry name" value="RNA-binding S4 domain"/>
    <property type="match status" value="1"/>
</dbReference>